<name>M1V008_9CORY</name>
<proteinExistence type="inferred from homology"/>
<dbReference type="EMBL" id="CP004354">
    <property type="protein sequence ID" value="AGG67488.1"/>
    <property type="molecule type" value="Genomic_DNA"/>
</dbReference>
<feature type="domain" description="Mechanosensitive ion channel MscS" evidence="9">
    <location>
        <begin position="164"/>
        <end position="228"/>
    </location>
</feature>
<keyword evidence="6 8" id="KW-0472">Membrane</keyword>
<dbReference type="HOGENOM" id="CLU_037945_8_1_11"/>
<dbReference type="RefSeq" id="WP_015651918.1">
    <property type="nucleotide sequence ID" value="NC_020506.1"/>
</dbReference>
<sequence length="345" mass="38102">MIISRANSGSDVNLVEDVSSWWDDPTTKEWLIDKPISIAVTIMVALIAHWILRKLITKAVERGANRMGEQEKPKKPSLIRTPFGKSSSQTEEIPLDVQVLRRSQEQRRQARIRTLGAVGKSAVAIFVWTWAVLAILSTIGVNVAPLIASAGVAGVALGFGAQSLVKDFLSGIFMLIEDQYGVGDTIDVGDGIVGEVEDISMRMTTLRDMDGTVWYIRNGEILRVGNFSDEYAIARFEVPVGLSNDTEKAWAVIEKSFQEAVKMPTVKNSILEEPEMKGISAFEPDHMTFRGVVKTLPGFQWEVQRHVYAKVLSDMQREGITTPYPNGIGALSPRQLEAKRSGEKA</sequence>
<evidence type="ECO:0000313" key="12">
    <source>
        <dbReference type="Proteomes" id="UP000011760"/>
    </source>
</evidence>
<dbReference type="PATRIC" id="fig|1121353.3.peg.2096"/>
<dbReference type="InterPro" id="IPR010920">
    <property type="entry name" value="LSM_dom_sf"/>
</dbReference>
<dbReference type="InterPro" id="IPR023408">
    <property type="entry name" value="MscS_beta-dom_sf"/>
</dbReference>
<dbReference type="FunFam" id="2.30.30.60:FF:000001">
    <property type="entry name" value="MscS Mechanosensitive ion channel"/>
    <property type="match status" value="1"/>
</dbReference>
<feature type="transmembrane region" description="Helical" evidence="8">
    <location>
        <begin position="146"/>
        <end position="165"/>
    </location>
</feature>
<reference evidence="11 12" key="1">
    <citation type="submission" date="2013-02" db="EMBL/GenBank/DDBJ databases">
        <title>The complete genome sequence of Corynebacterium callunae DSM 20147.</title>
        <authorList>
            <person name="Ruckert C."/>
            <person name="Albersmeier A."/>
            <person name="Kalinowski J."/>
        </authorList>
    </citation>
    <scope>NUCLEOTIDE SEQUENCE [LARGE SCALE GENOMIC DNA]</scope>
    <source>
        <strain evidence="11 12">DSM 20147</strain>
    </source>
</reference>
<keyword evidence="12" id="KW-1185">Reference proteome</keyword>
<dbReference type="GO" id="GO:0008381">
    <property type="term" value="F:mechanosensitive monoatomic ion channel activity"/>
    <property type="evidence" value="ECO:0007669"/>
    <property type="project" value="InterPro"/>
</dbReference>
<feature type="compositionally biased region" description="Basic and acidic residues" evidence="7">
    <location>
        <begin position="65"/>
        <end position="74"/>
    </location>
</feature>
<dbReference type="AlphaFoldDB" id="M1V008"/>
<keyword evidence="3" id="KW-1003">Cell membrane</keyword>
<dbReference type="InterPro" id="IPR011066">
    <property type="entry name" value="MscS_channel_C_sf"/>
</dbReference>
<evidence type="ECO:0000259" key="9">
    <source>
        <dbReference type="Pfam" id="PF00924"/>
    </source>
</evidence>
<organism evidence="11 12">
    <name type="scientific">Corynebacterium callunae DSM 20147</name>
    <dbReference type="NCBI Taxonomy" id="1121353"/>
    <lineage>
        <taxon>Bacteria</taxon>
        <taxon>Bacillati</taxon>
        <taxon>Actinomycetota</taxon>
        <taxon>Actinomycetes</taxon>
        <taxon>Mycobacteriales</taxon>
        <taxon>Corynebacteriaceae</taxon>
        <taxon>Corynebacterium</taxon>
    </lineage>
</organism>
<dbReference type="PANTHER" id="PTHR30460">
    <property type="entry name" value="MODERATE CONDUCTANCE MECHANOSENSITIVE CHANNEL YBIO"/>
    <property type="match status" value="1"/>
</dbReference>
<feature type="transmembrane region" description="Helical" evidence="8">
    <location>
        <begin position="117"/>
        <end position="140"/>
    </location>
</feature>
<dbReference type="eggNOG" id="COG0668">
    <property type="taxonomic scope" value="Bacteria"/>
</dbReference>
<dbReference type="OrthoDB" id="4638917at2"/>
<evidence type="ECO:0008006" key="13">
    <source>
        <dbReference type="Google" id="ProtNLM"/>
    </source>
</evidence>
<evidence type="ECO:0000313" key="11">
    <source>
        <dbReference type="EMBL" id="AGG67488.1"/>
    </source>
</evidence>
<evidence type="ECO:0000259" key="10">
    <source>
        <dbReference type="Pfam" id="PF21088"/>
    </source>
</evidence>
<dbReference type="Pfam" id="PF21088">
    <property type="entry name" value="MS_channel_1st"/>
    <property type="match status" value="1"/>
</dbReference>
<evidence type="ECO:0000256" key="6">
    <source>
        <dbReference type="ARBA" id="ARBA00023136"/>
    </source>
</evidence>
<dbReference type="InterPro" id="IPR045276">
    <property type="entry name" value="YbiO_bact"/>
</dbReference>
<feature type="transmembrane region" description="Helical" evidence="8">
    <location>
        <begin position="35"/>
        <end position="52"/>
    </location>
</feature>
<accession>M1V008</accession>
<dbReference type="Proteomes" id="UP000011760">
    <property type="component" value="Chromosome"/>
</dbReference>
<comment type="subcellular location">
    <subcellularLocation>
        <location evidence="1">Cell membrane</location>
        <topology evidence="1">Multi-pass membrane protein</topology>
    </subcellularLocation>
</comment>
<dbReference type="InterPro" id="IPR006685">
    <property type="entry name" value="MscS_channel_2nd"/>
</dbReference>
<evidence type="ECO:0000256" key="1">
    <source>
        <dbReference type="ARBA" id="ARBA00004651"/>
    </source>
</evidence>
<dbReference type="GO" id="GO:0005886">
    <property type="term" value="C:plasma membrane"/>
    <property type="evidence" value="ECO:0007669"/>
    <property type="project" value="UniProtKB-SubCell"/>
</dbReference>
<evidence type="ECO:0000256" key="3">
    <source>
        <dbReference type="ARBA" id="ARBA00022475"/>
    </source>
</evidence>
<evidence type="ECO:0000256" key="2">
    <source>
        <dbReference type="ARBA" id="ARBA00008017"/>
    </source>
</evidence>
<dbReference type="SUPFAM" id="SSF50182">
    <property type="entry name" value="Sm-like ribonucleoproteins"/>
    <property type="match status" value="1"/>
</dbReference>
<dbReference type="Gene3D" id="2.30.30.60">
    <property type="match status" value="1"/>
</dbReference>
<dbReference type="Pfam" id="PF00924">
    <property type="entry name" value="MS_channel_2nd"/>
    <property type="match status" value="1"/>
</dbReference>
<dbReference type="PANTHER" id="PTHR30460:SF0">
    <property type="entry name" value="MODERATE CONDUCTANCE MECHANOSENSITIVE CHANNEL YBIO"/>
    <property type="match status" value="1"/>
</dbReference>
<comment type="similarity">
    <text evidence="2">Belongs to the MscS (TC 1.A.23) family.</text>
</comment>
<evidence type="ECO:0000256" key="7">
    <source>
        <dbReference type="SAM" id="MobiDB-lite"/>
    </source>
</evidence>
<keyword evidence="4 8" id="KW-0812">Transmembrane</keyword>
<dbReference type="InterPro" id="IPR011014">
    <property type="entry name" value="MscS_channel_TM-2"/>
</dbReference>
<dbReference type="SUPFAM" id="SSF82689">
    <property type="entry name" value="Mechanosensitive channel protein MscS (YggB), C-terminal domain"/>
    <property type="match status" value="1"/>
</dbReference>
<keyword evidence="5 8" id="KW-1133">Transmembrane helix</keyword>
<evidence type="ECO:0000256" key="4">
    <source>
        <dbReference type="ARBA" id="ARBA00022692"/>
    </source>
</evidence>
<feature type="region of interest" description="Disordered" evidence="7">
    <location>
        <begin position="65"/>
        <end position="86"/>
    </location>
</feature>
<dbReference type="InterPro" id="IPR049142">
    <property type="entry name" value="MS_channel_1st"/>
</dbReference>
<dbReference type="KEGG" id="ccn:H924_10280"/>
<feature type="domain" description="Mechanosensitive ion channel transmembrane helices 2/3" evidence="10">
    <location>
        <begin position="123"/>
        <end position="162"/>
    </location>
</feature>
<dbReference type="SUPFAM" id="SSF82861">
    <property type="entry name" value="Mechanosensitive channel protein MscS (YggB), transmembrane region"/>
    <property type="match status" value="1"/>
</dbReference>
<dbReference type="STRING" id="1121353.H924_10280"/>
<protein>
    <recommendedName>
        <fullName evidence="13">Small-conductance mechanosensitive channel</fullName>
    </recommendedName>
</protein>
<dbReference type="Gene3D" id="1.10.287.1260">
    <property type="match status" value="1"/>
</dbReference>
<evidence type="ECO:0000256" key="8">
    <source>
        <dbReference type="SAM" id="Phobius"/>
    </source>
</evidence>
<evidence type="ECO:0000256" key="5">
    <source>
        <dbReference type="ARBA" id="ARBA00022989"/>
    </source>
</evidence>
<gene>
    <name evidence="11" type="ORF">H924_10280</name>
</gene>
<dbReference type="Gene3D" id="3.30.70.100">
    <property type="match status" value="1"/>
</dbReference>